<dbReference type="PANTHER" id="PTHR43312:SF2">
    <property type="entry name" value="OXIDOREDUCTASE"/>
    <property type="match status" value="1"/>
</dbReference>
<sequence>MLFRKYGKTNEMVSVLGFGCMRLPIIDGDPTKIDESKALPMMRYAIDSGVNYVDTAYPYHGTGFAHGGLPRTSGWPEKPRRIP</sequence>
<reference evidence="2 3" key="1">
    <citation type="submission" date="2020-01" db="EMBL/GenBank/DDBJ databases">
        <title>Whole-genome sequence of Heliobacterium undosum DSM 13378.</title>
        <authorList>
            <person name="Kyndt J.A."/>
            <person name="Meyer T.E."/>
        </authorList>
    </citation>
    <scope>NUCLEOTIDE SEQUENCE [LARGE SCALE GENOMIC DNA]</scope>
    <source>
        <strain evidence="2 3">DSM 13378</strain>
    </source>
</reference>
<protein>
    <recommendedName>
        <fullName evidence="1">NADP-dependent oxidoreductase domain-containing protein</fullName>
    </recommendedName>
</protein>
<evidence type="ECO:0000313" key="2">
    <source>
        <dbReference type="EMBL" id="MZP28975.1"/>
    </source>
</evidence>
<proteinExistence type="predicted"/>
<comment type="caution">
    <text evidence="2">The sequence shown here is derived from an EMBL/GenBank/DDBJ whole genome shotgun (WGS) entry which is preliminary data.</text>
</comment>
<dbReference type="InterPro" id="IPR036812">
    <property type="entry name" value="NAD(P)_OxRdtase_dom_sf"/>
</dbReference>
<gene>
    <name evidence="2" type="ORF">GTO91_04525</name>
</gene>
<keyword evidence="3" id="KW-1185">Reference proteome</keyword>
<dbReference type="InterPro" id="IPR053135">
    <property type="entry name" value="AKR2_Oxidoreductase"/>
</dbReference>
<dbReference type="PANTHER" id="PTHR43312">
    <property type="entry name" value="D-THREO-ALDOSE 1-DEHYDROGENASE"/>
    <property type="match status" value="1"/>
</dbReference>
<name>A0A845L1W2_9FIRM</name>
<dbReference type="EMBL" id="WXEY01000003">
    <property type="protein sequence ID" value="MZP28975.1"/>
    <property type="molecule type" value="Genomic_DNA"/>
</dbReference>
<dbReference type="Gene3D" id="3.20.20.100">
    <property type="entry name" value="NADP-dependent oxidoreductase domain"/>
    <property type="match status" value="1"/>
</dbReference>
<dbReference type="OrthoDB" id="9773828at2"/>
<feature type="domain" description="NADP-dependent oxidoreductase" evidence="1">
    <location>
        <begin position="16"/>
        <end position="60"/>
    </location>
</feature>
<dbReference type="InterPro" id="IPR023210">
    <property type="entry name" value="NADP_OxRdtase_dom"/>
</dbReference>
<evidence type="ECO:0000259" key="1">
    <source>
        <dbReference type="Pfam" id="PF00248"/>
    </source>
</evidence>
<organism evidence="2 3">
    <name type="scientific">Heliomicrobium undosum</name>
    <dbReference type="NCBI Taxonomy" id="121734"/>
    <lineage>
        <taxon>Bacteria</taxon>
        <taxon>Bacillati</taxon>
        <taxon>Bacillota</taxon>
        <taxon>Clostridia</taxon>
        <taxon>Eubacteriales</taxon>
        <taxon>Heliobacteriaceae</taxon>
        <taxon>Heliomicrobium</taxon>
    </lineage>
</organism>
<dbReference type="Pfam" id="PF00248">
    <property type="entry name" value="Aldo_ket_red"/>
    <property type="match status" value="1"/>
</dbReference>
<accession>A0A845L1W2</accession>
<evidence type="ECO:0000313" key="3">
    <source>
        <dbReference type="Proteomes" id="UP000463470"/>
    </source>
</evidence>
<dbReference type="SUPFAM" id="SSF51430">
    <property type="entry name" value="NAD(P)-linked oxidoreductase"/>
    <property type="match status" value="1"/>
</dbReference>
<dbReference type="Proteomes" id="UP000463470">
    <property type="component" value="Unassembled WGS sequence"/>
</dbReference>
<dbReference type="AlphaFoldDB" id="A0A845L1W2"/>